<gene>
    <name evidence="15" type="primary">GRID2</name>
    <name evidence="15" type="ORF">CDAR_570611</name>
</gene>
<dbReference type="InterPro" id="IPR052192">
    <property type="entry name" value="Insect_Ionotropic_Sensory_Rcpt"/>
</dbReference>
<reference evidence="15 16" key="1">
    <citation type="submission" date="2021-06" db="EMBL/GenBank/DDBJ databases">
        <title>Caerostris darwini draft genome.</title>
        <authorList>
            <person name="Kono N."/>
            <person name="Arakawa K."/>
        </authorList>
    </citation>
    <scope>NUCLEOTIDE SEQUENCE [LARGE SCALE GENOMIC DNA]</scope>
</reference>
<evidence type="ECO:0000256" key="5">
    <source>
        <dbReference type="ARBA" id="ARBA00022692"/>
    </source>
</evidence>
<dbReference type="GO" id="GO:0050906">
    <property type="term" value="P:detection of stimulus involved in sensory perception"/>
    <property type="evidence" value="ECO:0007669"/>
    <property type="project" value="UniProtKB-ARBA"/>
</dbReference>
<keyword evidence="9 15" id="KW-0675">Receptor</keyword>
<dbReference type="Gene3D" id="1.10.287.70">
    <property type="match status" value="1"/>
</dbReference>
<evidence type="ECO:0000256" key="10">
    <source>
        <dbReference type="ARBA" id="ARBA00023180"/>
    </source>
</evidence>
<proteinExistence type="inferred from homology"/>
<sequence>MAFPSEVTIAAYPTQHFVDIRSNANGDTLELSGVEGKLLKVISRALKFHLKLIIPSDRKAGQLGPDGNWTGVIGMVQRDEADIGMNFLAMTEQRESVVDFSTAYTIDDTTFVVGKPTPLPAALAYLYPFVPILWASFAVLLLVMPLVFSSLTNTKSSYLQLCLQLFGNFVTQNLTIKDNSMRSKILQASWIIFTCVISLSYSAVLLSFLSIPLQKEQVRNFLELSNAVKKGEMKSYVIFGAIVESFLMNSQQSHLRTLGEIIHKENWYDRGRIEEVLINERSALIGPRVILKLFFGSDESTKIMSEDSLVSWNIALAVNKKFCCKKSLDVVISRLRSSGLYEKYVMEESLKKMLRSATKVSENTRKKQIRIKDIFSVLLLLIVGHVLSLLMLLLEVLYKYKCLKCFIRK</sequence>
<feature type="transmembrane region" description="Helical" evidence="13">
    <location>
        <begin position="125"/>
        <end position="151"/>
    </location>
</feature>
<evidence type="ECO:0000256" key="7">
    <source>
        <dbReference type="ARBA" id="ARBA00023065"/>
    </source>
</evidence>
<keyword evidence="10" id="KW-0325">Glycoprotein</keyword>
<comment type="subcellular location">
    <subcellularLocation>
        <location evidence="1">Cell membrane</location>
        <topology evidence="1">Multi-pass membrane protein</topology>
    </subcellularLocation>
</comment>
<dbReference type="GO" id="GO:0005886">
    <property type="term" value="C:plasma membrane"/>
    <property type="evidence" value="ECO:0007669"/>
    <property type="project" value="UniProtKB-SubCell"/>
</dbReference>
<dbReference type="PANTHER" id="PTHR42643:SF30">
    <property type="entry name" value="IONOTROPIC RECEPTOR 40A-RELATED"/>
    <property type="match status" value="1"/>
</dbReference>
<keyword evidence="3" id="KW-0813">Transport</keyword>
<evidence type="ECO:0000256" key="13">
    <source>
        <dbReference type="SAM" id="Phobius"/>
    </source>
</evidence>
<keyword evidence="12" id="KW-0407">Ion channel</keyword>
<evidence type="ECO:0000259" key="14">
    <source>
        <dbReference type="SMART" id="SM00918"/>
    </source>
</evidence>
<keyword evidence="8 13" id="KW-0472">Membrane</keyword>
<accession>A0AAV4TM29</accession>
<feature type="transmembrane region" description="Helical" evidence="13">
    <location>
        <begin position="188"/>
        <end position="213"/>
    </location>
</feature>
<keyword evidence="16" id="KW-1185">Reference proteome</keyword>
<comment type="caution">
    <text evidence="15">The sequence shown here is derived from an EMBL/GenBank/DDBJ whole genome shotgun (WGS) entry which is preliminary data.</text>
</comment>
<dbReference type="GO" id="GO:0015276">
    <property type="term" value="F:ligand-gated monoatomic ion channel activity"/>
    <property type="evidence" value="ECO:0007669"/>
    <property type="project" value="InterPro"/>
</dbReference>
<organism evidence="15 16">
    <name type="scientific">Caerostris darwini</name>
    <dbReference type="NCBI Taxonomy" id="1538125"/>
    <lineage>
        <taxon>Eukaryota</taxon>
        <taxon>Metazoa</taxon>
        <taxon>Ecdysozoa</taxon>
        <taxon>Arthropoda</taxon>
        <taxon>Chelicerata</taxon>
        <taxon>Arachnida</taxon>
        <taxon>Araneae</taxon>
        <taxon>Araneomorphae</taxon>
        <taxon>Entelegynae</taxon>
        <taxon>Araneoidea</taxon>
        <taxon>Araneidae</taxon>
        <taxon>Caerostris</taxon>
    </lineage>
</organism>
<protein>
    <submittedName>
        <fullName evidence="15">Glutamate receptor ionotropic, delta-2</fullName>
    </submittedName>
</protein>
<dbReference type="AlphaFoldDB" id="A0AAV4TM29"/>
<comment type="similarity">
    <text evidence="2">Belongs to the glutamate-gated ion channel (TC 1.A.10.1) family.</text>
</comment>
<evidence type="ECO:0000313" key="15">
    <source>
        <dbReference type="EMBL" id="GIY46171.1"/>
    </source>
</evidence>
<feature type="transmembrane region" description="Helical" evidence="13">
    <location>
        <begin position="374"/>
        <end position="398"/>
    </location>
</feature>
<keyword evidence="4" id="KW-1003">Cell membrane</keyword>
<evidence type="ECO:0000256" key="12">
    <source>
        <dbReference type="ARBA" id="ARBA00023303"/>
    </source>
</evidence>
<evidence type="ECO:0000256" key="2">
    <source>
        <dbReference type="ARBA" id="ARBA00008685"/>
    </source>
</evidence>
<dbReference type="SUPFAM" id="SSF53850">
    <property type="entry name" value="Periplasmic binding protein-like II"/>
    <property type="match status" value="1"/>
</dbReference>
<keyword evidence="11" id="KW-1071">Ligand-gated ion channel</keyword>
<dbReference type="PANTHER" id="PTHR42643">
    <property type="entry name" value="IONOTROPIC RECEPTOR 20A-RELATED"/>
    <property type="match status" value="1"/>
</dbReference>
<evidence type="ECO:0000256" key="9">
    <source>
        <dbReference type="ARBA" id="ARBA00023170"/>
    </source>
</evidence>
<evidence type="ECO:0000256" key="8">
    <source>
        <dbReference type="ARBA" id="ARBA00023136"/>
    </source>
</evidence>
<evidence type="ECO:0000313" key="16">
    <source>
        <dbReference type="Proteomes" id="UP001054837"/>
    </source>
</evidence>
<evidence type="ECO:0000256" key="11">
    <source>
        <dbReference type="ARBA" id="ARBA00023286"/>
    </source>
</evidence>
<dbReference type="InterPro" id="IPR001320">
    <property type="entry name" value="Iontro_rcpt_C"/>
</dbReference>
<evidence type="ECO:0000256" key="1">
    <source>
        <dbReference type="ARBA" id="ARBA00004651"/>
    </source>
</evidence>
<dbReference type="Pfam" id="PF00060">
    <property type="entry name" value="Lig_chan"/>
    <property type="match status" value="1"/>
</dbReference>
<keyword evidence="7" id="KW-0406">Ion transport</keyword>
<evidence type="ECO:0000256" key="3">
    <source>
        <dbReference type="ARBA" id="ARBA00022448"/>
    </source>
</evidence>
<evidence type="ECO:0000256" key="4">
    <source>
        <dbReference type="ARBA" id="ARBA00022475"/>
    </source>
</evidence>
<dbReference type="InterPro" id="IPR019594">
    <property type="entry name" value="Glu/Gly-bd"/>
</dbReference>
<name>A0AAV4TM29_9ARAC</name>
<keyword evidence="5 13" id="KW-0812">Transmembrane</keyword>
<keyword evidence="6 13" id="KW-1133">Transmembrane helix</keyword>
<dbReference type="Pfam" id="PF10613">
    <property type="entry name" value="Lig_chan-Glu_bd"/>
    <property type="match status" value="1"/>
</dbReference>
<dbReference type="SMART" id="SM00918">
    <property type="entry name" value="Lig_chan-Glu_bd"/>
    <property type="match status" value="1"/>
</dbReference>
<dbReference type="Gene3D" id="3.40.190.10">
    <property type="entry name" value="Periplasmic binding protein-like II"/>
    <property type="match status" value="1"/>
</dbReference>
<dbReference type="EMBL" id="BPLQ01009717">
    <property type="protein sequence ID" value="GIY46171.1"/>
    <property type="molecule type" value="Genomic_DNA"/>
</dbReference>
<dbReference type="Proteomes" id="UP001054837">
    <property type="component" value="Unassembled WGS sequence"/>
</dbReference>
<feature type="domain" description="Ionotropic glutamate receptor L-glutamate and glycine-binding" evidence="14">
    <location>
        <begin position="16"/>
        <end position="78"/>
    </location>
</feature>
<evidence type="ECO:0000256" key="6">
    <source>
        <dbReference type="ARBA" id="ARBA00022989"/>
    </source>
</evidence>